<feature type="domain" description="DUS-like FMN-binding" evidence="8">
    <location>
        <begin position="29"/>
        <end position="255"/>
    </location>
</feature>
<keyword evidence="1 5" id="KW-0285">Flavoprotein</keyword>
<dbReference type="OrthoDB" id="5288557at2"/>
<keyword evidence="7" id="KW-0547">Nucleotide-binding</keyword>
<feature type="binding site" evidence="7">
    <location>
        <position position="189"/>
    </location>
    <ligand>
        <name>FMN</name>
        <dbReference type="ChEBI" id="CHEBI:58210"/>
    </ligand>
</feature>
<evidence type="ECO:0000256" key="1">
    <source>
        <dbReference type="ARBA" id="ARBA00022630"/>
    </source>
</evidence>
<evidence type="ECO:0000313" key="10">
    <source>
        <dbReference type="Proteomes" id="UP000075320"/>
    </source>
</evidence>
<dbReference type="InterPro" id="IPR013785">
    <property type="entry name" value="Aldolase_TIM"/>
</dbReference>
<evidence type="ECO:0000256" key="3">
    <source>
        <dbReference type="ARBA" id="ARBA00022694"/>
    </source>
</evidence>
<comment type="caution">
    <text evidence="9">The sequence shown here is derived from an EMBL/GenBank/DDBJ whole genome shotgun (WGS) entry which is preliminary data.</text>
</comment>
<dbReference type="EC" id="1.3.1.-" evidence="5"/>
<comment type="function">
    <text evidence="5">Catalyzes the synthesis of 5,6-dihydrouridine (D), a modified base found in the D-loop of most tRNAs, via the reduction of the C5-C6 double bond in target uridines.</text>
</comment>
<comment type="similarity">
    <text evidence="5">Belongs to the dus family.</text>
</comment>
<feature type="active site" description="Proton donor" evidence="6">
    <location>
        <position position="119"/>
    </location>
</feature>
<dbReference type="RefSeq" id="WP_061836792.1">
    <property type="nucleotide sequence ID" value="NZ_LUKE01000006.1"/>
</dbReference>
<dbReference type="EMBL" id="LUKE01000006">
    <property type="protein sequence ID" value="KYG61710.1"/>
    <property type="molecule type" value="Genomic_DNA"/>
</dbReference>
<keyword evidence="4 5" id="KW-0560">Oxidoreductase</keyword>
<accession>A0A150WFG3</accession>
<evidence type="ECO:0000256" key="7">
    <source>
        <dbReference type="PIRSR" id="PIRSR006621-2"/>
    </source>
</evidence>
<dbReference type="PANTHER" id="PTHR11082:SF25">
    <property type="entry name" value="DUS-LIKE FMN-BINDING DOMAIN-CONTAINING PROTEIN"/>
    <property type="match status" value="1"/>
</dbReference>
<dbReference type="PIRSF" id="PIRSF006621">
    <property type="entry name" value="Dus"/>
    <property type="match status" value="1"/>
</dbReference>
<protein>
    <recommendedName>
        <fullName evidence="5">tRNA-dihydrouridine synthase</fullName>
        <ecNumber evidence="5">1.3.1.-</ecNumber>
    </recommendedName>
</protein>
<dbReference type="SUPFAM" id="SSF51395">
    <property type="entry name" value="FMN-linked oxidoreductases"/>
    <property type="match status" value="1"/>
</dbReference>
<feature type="binding site" evidence="7">
    <location>
        <position position="158"/>
    </location>
    <ligand>
        <name>FMN</name>
        <dbReference type="ChEBI" id="CHEBI:58210"/>
    </ligand>
</feature>
<dbReference type="PANTHER" id="PTHR11082">
    <property type="entry name" value="TRNA-DIHYDROURIDINE SYNTHASE"/>
    <property type="match status" value="1"/>
</dbReference>
<dbReference type="CDD" id="cd02801">
    <property type="entry name" value="DUS_like_FMN"/>
    <property type="match status" value="1"/>
</dbReference>
<comment type="cofactor">
    <cofactor evidence="5 7">
        <name>FMN</name>
        <dbReference type="ChEBI" id="CHEBI:58210"/>
    </cofactor>
</comment>
<dbReference type="InterPro" id="IPR035587">
    <property type="entry name" value="DUS-like_FMN-bd"/>
</dbReference>
<evidence type="ECO:0000256" key="5">
    <source>
        <dbReference type="PIRNR" id="PIRNR006621"/>
    </source>
</evidence>
<evidence type="ECO:0000313" key="9">
    <source>
        <dbReference type="EMBL" id="KYG61710.1"/>
    </source>
</evidence>
<dbReference type="GO" id="GO:0017150">
    <property type="term" value="F:tRNA dihydrouridine synthase activity"/>
    <property type="evidence" value="ECO:0007669"/>
    <property type="project" value="InterPro"/>
</dbReference>
<reference evidence="9 10" key="1">
    <citation type="submission" date="2016-03" db="EMBL/GenBank/DDBJ databases">
        <authorList>
            <person name="Ploux O."/>
        </authorList>
    </citation>
    <scope>NUCLEOTIDE SEQUENCE [LARGE SCALE GENOMIC DNA]</scope>
    <source>
        <strain evidence="9 10">R0</strain>
    </source>
</reference>
<dbReference type="AlphaFoldDB" id="A0A150WFG3"/>
<dbReference type="Gene3D" id="3.20.20.70">
    <property type="entry name" value="Aldolase class I"/>
    <property type="match status" value="1"/>
</dbReference>
<sequence length="361" mass="40368">MSSLAHSENKKLGLHRPILKGKVNFPLCLAPMVGLTHVALRESMREYLPADAFTIWPTEMLNSRRIPGEDLEKTPETLRAPTETGLVPQILGNEETEIAESVKRLIEWGAEGIDINMGCPVQKALKHNYGVALMGDPAYAAEVVRMTVKNSSVPVSVKLRAVGSTKEFDELLSFVMGLRNSGASWVCLHPRTAAQKRRGWADWEQIKQLHKAVDFPVIGNGDVQTVEDAVLMLQETGCDMAMAGRGLAARPWMLWQLGEELGLANPLGKENQKAPRTPQEEGAEYGRFLLKFIERCRFYFGEDLALRKVRFYVRTTHVWLDFGNALTGVCAKARTIDEMLIAVAKFFEATVEMCPRTELRQ</sequence>
<evidence type="ECO:0000259" key="8">
    <source>
        <dbReference type="Pfam" id="PF01207"/>
    </source>
</evidence>
<feature type="binding site" evidence="7">
    <location>
        <begin position="244"/>
        <end position="245"/>
    </location>
    <ligand>
        <name>FMN</name>
        <dbReference type="ChEBI" id="CHEBI:58210"/>
    </ligand>
</feature>
<gene>
    <name evidence="9" type="ORF">AZI86_18645</name>
</gene>
<evidence type="ECO:0000256" key="6">
    <source>
        <dbReference type="PIRSR" id="PIRSR006621-1"/>
    </source>
</evidence>
<evidence type="ECO:0000256" key="4">
    <source>
        <dbReference type="ARBA" id="ARBA00023002"/>
    </source>
</evidence>
<name>A0A150WFG3_BDEBC</name>
<proteinExistence type="inferred from homology"/>
<dbReference type="Pfam" id="PF01207">
    <property type="entry name" value="Dus"/>
    <property type="match status" value="1"/>
</dbReference>
<keyword evidence="2 5" id="KW-0288">FMN</keyword>
<organism evidence="9 10">
    <name type="scientific">Bdellovibrio bacteriovorus</name>
    <dbReference type="NCBI Taxonomy" id="959"/>
    <lineage>
        <taxon>Bacteria</taxon>
        <taxon>Pseudomonadati</taxon>
        <taxon>Bdellovibrionota</taxon>
        <taxon>Bdellovibrionia</taxon>
        <taxon>Bdellovibrionales</taxon>
        <taxon>Pseudobdellovibrionaceae</taxon>
        <taxon>Bdellovibrio</taxon>
    </lineage>
</organism>
<dbReference type="GO" id="GO:0050660">
    <property type="term" value="F:flavin adenine dinucleotide binding"/>
    <property type="evidence" value="ECO:0007669"/>
    <property type="project" value="InterPro"/>
</dbReference>
<dbReference type="Proteomes" id="UP000075320">
    <property type="component" value="Unassembled WGS sequence"/>
</dbReference>
<keyword evidence="10" id="KW-1185">Reference proteome</keyword>
<feature type="binding site" evidence="7">
    <location>
        <begin position="31"/>
        <end position="33"/>
    </location>
    <ligand>
        <name>FMN</name>
        <dbReference type="ChEBI" id="CHEBI:58210"/>
    </ligand>
</feature>
<feature type="binding site" evidence="7">
    <location>
        <position position="89"/>
    </location>
    <ligand>
        <name>FMN</name>
        <dbReference type="ChEBI" id="CHEBI:58210"/>
    </ligand>
</feature>
<evidence type="ECO:0000256" key="2">
    <source>
        <dbReference type="ARBA" id="ARBA00022643"/>
    </source>
</evidence>
<dbReference type="InterPro" id="IPR001269">
    <property type="entry name" value="DUS_fam"/>
</dbReference>
<keyword evidence="3 5" id="KW-0819">tRNA processing</keyword>